<name>A0A0A9GCC7_ARUDO</name>
<dbReference type="Gene3D" id="3.40.30.10">
    <property type="entry name" value="Glutaredoxin"/>
    <property type="match status" value="1"/>
</dbReference>
<dbReference type="InterPro" id="IPR012336">
    <property type="entry name" value="Thioredoxin-like_fold"/>
</dbReference>
<dbReference type="EMBL" id="GBRH01175769">
    <property type="protein sequence ID" value="JAE22127.1"/>
    <property type="molecule type" value="Transcribed_RNA"/>
</dbReference>
<proteinExistence type="predicted"/>
<dbReference type="PANTHER" id="PTHR46388:SF2">
    <property type="entry name" value="NHL REPEAT-CONTAINING PROTEIN 2"/>
    <property type="match status" value="1"/>
</dbReference>
<dbReference type="PANTHER" id="PTHR46388">
    <property type="entry name" value="NHL REPEAT-CONTAINING PROTEIN 2"/>
    <property type="match status" value="1"/>
</dbReference>
<dbReference type="SUPFAM" id="SSF52833">
    <property type="entry name" value="Thioredoxin-like"/>
    <property type="match status" value="1"/>
</dbReference>
<dbReference type="Pfam" id="PF13905">
    <property type="entry name" value="Thioredoxin_8"/>
    <property type="match status" value="1"/>
</dbReference>
<evidence type="ECO:0000259" key="1">
    <source>
        <dbReference type="Pfam" id="PF13905"/>
    </source>
</evidence>
<reference evidence="2" key="1">
    <citation type="submission" date="2014-09" db="EMBL/GenBank/DDBJ databases">
        <authorList>
            <person name="Magalhaes I.L.F."/>
            <person name="Oliveira U."/>
            <person name="Santos F.R."/>
            <person name="Vidigal T.H.D.A."/>
            <person name="Brescovit A.D."/>
            <person name="Santos A.J."/>
        </authorList>
    </citation>
    <scope>NUCLEOTIDE SEQUENCE</scope>
    <source>
        <tissue evidence="2">Shoot tissue taken approximately 20 cm above the soil surface</tissue>
    </source>
</reference>
<accession>A0A0A9GCC7</accession>
<dbReference type="AlphaFoldDB" id="A0A0A9GCC7"/>
<reference evidence="2" key="2">
    <citation type="journal article" date="2015" name="Data Brief">
        <title>Shoot transcriptome of the giant reed, Arundo donax.</title>
        <authorList>
            <person name="Barrero R.A."/>
            <person name="Guerrero F.D."/>
            <person name="Moolhuijzen P."/>
            <person name="Goolsby J.A."/>
            <person name="Tidwell J."/>
            <person name="Bellgard S.E."/>
            <person name="Bellgard M.I."/>
        </authorList>
    </citation>
    <scope>NUCLEOTIDE SEQUENCE</scope>
    <source>
        <tissue evidence="2">Shoot tissue taken approximately 20 cm above the soil surface</tissue>
    </source>
</reference>
<evidence type="ECO:0000313" key="2">
    <source>
        <dbReference type="EMBL" id="JAE22127.1"/>
    </source>
</evidence>
<protein>
    <recommendedName>
        <fullName evidence="1">Thioredoxin-like fold domain-containing protein</fullName>
    </recommendedName>
</protein>
<organism evidence="2">
    <name type="scientific">Arundo donax</name>
    <name type="common">Giant reed</name>
    <name type="synonym">Donax arundinaceus</name>
    <dbReference type="NCBI Taxonomy" id="35708"/>
    <lineage>
        <taxon>Eukaryota</taxon>
        <taxon>Viridiplantae</taxon>
        <taxon>Streptophyta</taxon>
        <taxon>Embryophyta</taxon>
        <taxon>Tracheophyta</taxon>
        <taxon>Spermatophyta</taxon>
        <taxon>Magnoliopsida</taxon>
        <taxon>Liliopsida</taxon>
        <taxon>Poales</taxon>
        <taxon>Poaceae</taxon>
        <taxon>PACMAD clade</taxon>
        <taxon>Arundinoideae</taxon>
        <taxon>Arundineae</taxon>
        <taxon>Arundo</taxon>
    </lineage>
</organism>
<sequence>MHVLPDLEFVEKKYKDKPFTVVGVHSAKFDNEKDLEAIRNAVLRYNITHPVVNDGDMYLWRELGVNSWPTFVLIGPNGKVLAQISGEGHRKDLDDVVGAALEFYEEKKLLRKDPLPLSLEKDKDNRLLTSPLKFPGKLAIDVKNNRLFISDSNHNRIVSIFVPFFQVSTNRA</sequence>
<dbReference type="InterPro" id="IPR036249">
    <property type="entry name" value="Thioredoxin-like_sf"/>
</dbReference>
<feature type="domain" description="Thioredoxin-like fold" evidence="1">
    <location>
        <begin position="2"/>
        <end position="80"/>
    </location>
</feature>